<dbReference type="GO" id="GO:0016491">
    <property type="term" value="F:oxidoreductase activity"/>
    <property type="evidence" value="ECO:0007669"/>
    <property type="project" value="UniProtKB-KW"/>
</dbReference>
<dbReference type="Proteomes" id="UP000768163">
    <property type="component" value="Unassembled WGS sequence"/>
</dbReference>
<feature type="domain" description="Isopropylmalate dehydrogenase-like" evidence="7">
    <location>
        <begin position="2"/>
        <end position="365"/>
    </location>
</feature>
<keyword evidence="4" id="KW-0560">Oxidoreductase</keyword>
<evidence type="ECO:0000256" key="3">
    <source>
        <dbReference type="ARBA" id="ARBA00022723"/>
    </source>
</evidence>
<keyword evidence="3" id="KW-0479">Metal-binding</keyword>
<comment type="caution">
    <text evidence="9">The sequence shown here is derived from an EMBL/GenBank/DDBJ whole genome shotgun (WGS) entry which is preliminary data.</text>
</comment>
<dbReference type="SMART" id="SM01329">
    <property type="entry name" value="Iso_dh"/>
    <property type="match status" value="1"/>
</dbReference>
<evidence type="ECO:0000259" key="7">
    <source>
        <dbReference type="SMART" id="SM01329"/>
    </source>
</evidence>
<dbReference type="Gene3D" id="3.40.718.10">
    <property type="entry name" value="Isopropylmalate Dehydrogenase"/>
    <property type="match status" value="1"/>
</dbReference>
<evidence type="ECO:0000313" key="8">
    <source>
        <dbReference type="EMBL" id="NCN65491.1"/>
    </source>
</evidence>
<comment type="cofactor">
    <cofactor evidence="2">
        <name>Mg(2+)</name>
        <dbReference type="ChEBI" id="CHEBI:18420"/>
    </cofactor>
</comment>
<organism evidence="9 10">
    <name type="scientific">Candidatus Altarchaeum hamiconexum</name>
    <dbReference type="NCBI Taxonomy" id="1803513"/>
    <lineage>
        <taxon>Archaea</taxon>
        <taxon>Candidatus Altarchaeota</taxon>
        <taxon>Candidatus Altiarchaeia</taxon>
        <taxon>Candidatus Altarchaeales</taxon>
        <taxon>Candidatus Altarchaeaceae</taxon>
        <taxon>Candidatus Altarchaeum</taxon>
    </lineage>
</organism>
<reference evidence="9" key="1">
    <citation type="submission" date="2019-11" db="EMBL/GenBank/DDBJ databases">
        <title>Lipid analysis of CO2-rich subsurface aquifers suggests an autotrophy-based deep biosphere with lysolipids enriched in CPR bacteria.</title>
        <authorList>
            <person name="Probst A.J."/>
            <person name="Elling F.J."/>
            <person name="Castelle C.J."/>
            <person name="Zhu Q."/>
            <person name="Elvert M."/>
            <person name="Birarda G."/>
            <person name="Holman H.-Y."/>
            <person name="Lane K.R."/>
            <person name="Ladd B."/>
            <person name="Ryan M.C."/>
            <person name="Woyke T."/>
            <person name="Hinrichs K.-U."/>
            <person name="Banfield J.F."/>
        </authorList>
    </citation>
    <scope>NUCLEOTIDE SEQUENCE</scope>
    <source>
        <strain evidence="8">CG_2015-01_33_1645</strain>
        <strain evidence="9">CG_2015-04_33_537</strain>
    </source>
</reference>
<sequence>MKVALIPGDGIGKEVMAEGKKVIDAVSEKLNFEISWNEYNFGAERYLKEGKTLTEDDLKELSKNNAIYFSAIGDTRVKPGILEKGILLAMRFYFDEYINLRPIKFFEGVQEILKNKKNIDFYAVRENTEDFYIGIGSNEAKKKHKDEFEILRTIYNVKFNLDIESDKDEIAYQIGILSRKGCERIIRYAFELAKRKNFDLVTGVDKANVLNFYAVWRKIFDEISKDYINDKIKSEYLYVDAAAMFFVLKPERFKVLAIPNMFGDILTDLGAGICGSLGTAASGNINPKGVSMFEPIHGSAPDIAGKGIANPVGQILAGAMMLDELKKSDAANLMIKAVEYVLKEGKVRTPDLGGSAKTADVGNEVIKKIKEM</sequence>
<evidence type="ECO:0000313" key="9">
    <source>
        <dbReference type="EMBL" id="NCS91558.1"/>
    </source>
</evidence>
<dbReference type="InterPro" id="IPR024084">
    <property type="entry name" value="IsoPropMal-DH-like_dom"/>
</dbReference>
<dbReference type="EMBL" id="JAACVF010000148">
    <property type="protein sequence ID" value="NCN65491.1"/>
    <property type="molecule type" value="Genomic_DNA"/>
</dbReference>
<dbReference type="PANTHER" id="PTHR43275">
    <property type="entry name" value="D-MALATE DEHYDROGENASE [DECARBOXYLATING]"/>
    <property type="match status" value="1"/>
</dbReference>
<evidence type="ECO:0000256" key="6">
    <source>
        <dbReference type="ARBA" id="ARBA00023211"/>
    </source>
</evidence>
<proteinExistence type="predicted"/>
<keyword evidence="5" id="KW-0520">NAD</keyword>
<evidence type="ECO:0000256" key="4">
    <source>
        <dbReference type="ARBA" id="ARBA00023002"/>
    </source>
</evidence>
<comment type="cofactor">
    <cofactor evidence="1">
        <name>Mn(2+)</name>
        <dbReference type="ChEBI" id="CHEBI:29035"/>
    </cofactor>
</comment>
<dbReference type="InterPro" id="IPR050501">
    <property type="entry name" value="ICDH/IPMDH"/>
</dbReference>
<evidence type="ECO:0000313" key="10">
    <source>
        <dbReference type="Proteomes" id="UP000738826"/>
    </source>
</evidence>
<dbReference type="PANTHER" id="PTHR43275:SF1">
    <property type="entry name" value="D-MALATE DEHYDROGENASE [DECARBOXYLATING]"/>
    <property type="match status" value="1"/>
</dbReference>
<dbReference type="Proteomes" id="UP000738826">
    <property type="component" value="Unassembled WGS sequence"/>
</dbReference>
<accession>A0A8J7Z224</accession>
<dbReference type="GO" id="GO:0046872">
    <property type="term" value="F:metal ion binding"/>
    <property type="evidence" value="ECO:0007669"/>
    <property type="project" value="UniProtKB-KW"/>
</dbReference>
<protein>
    <submittedName>
        <fullName evidence="9">Isocitrate/isopropylmalate dehydrogenase family protein</fullName>
    </submittedName>
</protein>
<keyword evidence="6" id="KW-0464">Manganese</keyword>
<evidence type="ECO:0000256" key="5">
    <source>
        <dbReference type="ARBA" id="ARBA00023027"/>
    </source>
</evidence>
<dbReference type="Pfam" id="PF00180">
    <property type="entry name" value="Iso_dh"/>
    <property type="match status" value="1"/>
</dbReference>
<dbReference type="AlphaFoldDB" id="A0A8J7Z224"/>
<gene>
    <name evidence="9" type="ORF">GW779_04000</name>
    <name evidence="8" type="ORF">GW910_05470</name>
</gene>
<evidence type="ECO:0000256" key="1">
    <source>
        <dbReference type="ARBA" id="ARBA00001936"/>
    </source>
</evidence>
<evidence type="ECO:0000256" key="2">
    <source>
        <dbReference type="ARBA" id="ARBA00001946"/>
    </source>
</evidence>
<name>A0A8J7Z224_9ARCH</name>
<dbReference type="SUPFAM" id="SSF53659">
    <property type="entry name" value="Isocitrate/Isopropylmalate dehydrogenase-like"/>
    <property type="match status" value="1"/>
</dbReference>
<dbReference type="EMBL" id="JAACQH010000080">
    <property type="protein sequence ID" value="NCS91558.1"/>
    <property type="molecule type" value="Genomic_DNA"/>
</dbReference>